<keyword evidence="1" id="KW-0378">Hydrolase</keyword>
<dbReference type="PANTHER" id="PTHR30404">
    <property type="entry name" value="N-ACETYLMURAMOYL-L-ALANINE AMIDASE"/>
    <property type="match status" value="1"/>
</dbReference>
<gene>
    <name evidence="4" type="ORF">HMPREF3293_02515</name>
</gene>
<dbReference type="InterPro" id="IPR002508">
    <property type="entry name" value="MurNAc-LAA_cat"/>
</dbReference>
<dbReference type="GO" id="GO:0030288">
    <property type="term" value="C:outer membrane-bounded periplasmic space"/>
    <property type="evidence" value="ECO:0007669"/>
    <property type="project" value="TreeGrafter"/>
</dbReference>
<accession>A0A136Q1R1</accession>
<dbReference type="EMBL" id="LSZW01000064">
    <property type="protein sequence ID" value="KXK64436.1"/>
    <property type="molecule type" value="Genomic_DNA"/>
</dbReference>
<evidence type="ECO:0000256" key="1">
    <source>
        <dbReference type="ARBA" id="ARBA00022801"/>
    </source>
</evidence>
<dbReference type="OrthoDB" id="9772024at2"/>
<protein>
    <submittedName>
        <fullName evidence="4">N-acetylmuramoyl-L-alanine amidase</fullName>
    </submittedName>
</protein>
<sequence length="299" mass="33068">MKKICPGPVRYKYRVFVWTKRIGIRGKEIMRNLSQHTGTGRRHRRATGRFFLFLAVTLLIIAGIFLLYRAFPFEISRAAGEEMAPAAGETQTLKQIIPAGSGATVIVDPGHGDTDVGTKGVSTGRLEKEVNLEIALKLRNVLEGKGYTVIMTRESDEPIAAADEPDAKVRKAADMAKREEIIRTANADVFVSVHQNFFEQGAGAAGPQVFYRDREAPGYELAQYVQRALNEQLGIANPRDVNSGDYQLLRPGNQASIIVECGFFSNPEEEQKLQKDDYQQAVAQAVGSGIETYLFEKNS</sequence>
<dbReference type="PANTHER" id="PTHR30404:SF0">
    <property type="entry name" value="N-ACETYLMURAMOYL-L-ALANINE AMIDASE AMIC"/>
    <property type="match status" value="1"/>
</dbReference>
<organism evidence="4 5">
    <name type="scientific">Christensenella minuta</name>
    <dbReference type="NCBI Taxonomy" id="626937"/>
    <lineage>
        <taxon>Bacteria</taxon>
        <taxon>Bacillati</taxon>
        <taxon>Bacillota</taxon>
        <taxon>Clostridia</taxon>
        <taxon>Christensenellales</taxon>
        <taxon>Christensenellaceae</taxon>
        <taxon>Christensenella</taxon>
    </lineage>
</organism>
<evidence type="ECO:0000313" key="5">
    <source>
        <dbReference type="Proteomes" id="UP000070366"/>
    </source>
</evidence>
<keyword evidence="2" id="KW-0472">Membrane</keyword>
<dbReference type="Pfam" id="PF01520">
    <property type="entry name" value="Amidase_3"/>
    <property type="match status" value="1"/>
</dbReference>
<feature type="domain" description="MurNAc-LAA" evidence="3">
    <location>
        <begin position="179"/>
        <end position="291"/>
    </location>
</feature>
<dbReference type="Gene3D" id="3.40.630.40">
    <property type="entry name" value="Zn-dependent exopeptidases"/>
    <property type="match status" value="1"/>
</dbReference>
<feature type="transmembrane region" description="Helical" evidence="2">
    <location>
        <begin position="50"/>
        <end position="71"/>
    </location>
</feature>
<comment type="caution">
    <text evidence="4">The sequence shown here is derived from an EMBL/GenBank/DDBJ whole genome shotgun (WGS) entry which is preliminary data.</text>
</comment>
<reference evidence="4 5" key="1">
    <citation type="submission" date="2016-02" db="EMBL/GenBank/DDBJ databases">
        <authorList>
            <person name="Wen L."/>
            <person name="He K."/>
            <person name="Yang H."/>
        </authorList>
    </citation>
    <scope>NUCLEOTIDE SEQUENCE [LARGE SCALE GENOMIC DNA]</scope>
    <source>
        <strain evidence="4 5">DSM 22607</strain>
    </source>
</reference>
<dbReference type="CDD" id="cd02696">
    <property type="entry name" value="MurNAc-LAA"/>
    <property type="match status" value="1"/>
</dbReference>
<dbReference type="GO" id="GO:0009253">
    <property type="term" value="P:peptidoglycan catabolic process"/>
    <property type="evidence" value="ECO:0007669"/>
    <property type="project" value="InterPro"/>
</dbReference>
<dbReference type="InterPro" id="IPR050695">
    <property type="entry name" value="N-acetylmuramoyl_amidase_3"/>
</dbReference>
<keyword evidence="2" id="KW-0812">Transmembrane</keyword>
<dbReference type="STRING" id="626937.HMPREF3293_02515"/>
<name>A0A136Q1R1_9FIRM</name>
<dbReference type="KEGG" id="cmiu:B1H56_00845"/>
<keyword evidence="2" id="KW-1133">Transmembrane helix</keyword>
<evidence type="ECO:0000259" key="3">
    <source>
        <dbReference type="SMART" id="SM00646"/>
    </source>
</evidence>
<dbReference type="GO" id="GO:0008745">
    <property type="term" value="F:N-acetylmuramoyl-L-alanine amidase activity"/>
    <property type="evidence" value="ECO:0007669"/>
    <property type="project" value="InterPro"/>
</dbReference>
<dbReference type="SMART" id="SM00646">
    <property type="entry name" value="Ami_3"/>
    <property type="match status" value="1"/>
</dbReference>
<dbReference type="AlphaFoldDB" id="A0A136Q1R1"/>
<keyword evidence="5" id="KW-1185">Reference proteome</keyword>
<evidence type="ECO:0000256" key="2">
    <source>
        <dbReference type="SAM" id="Phobius"/>
    </source>
</evidence>
<proteinExistence type="predicted"/>
<dbReference type="Proteomes" id="UP000070366">
    <property type="component" value="Unassembled WGS sequence"/>
</dbReference>
<evidence type="ECO:0000313" key="4">
    <source>
        <dbReference type="EMBL" id="KXK64436.1"/>
    </source>
</evidence>
<dbReference type="SUPFAM" id="SSF53187">
    <property type="entry name" value="Zn-dependent exopeptidases"/>
    <property type="match status" value="1"/>
</dbReference>